<evidence type="ECO:0000256" key="4">
    <source>
        <dbReference type="PROSITE-ProRule" id="PRU00134"/>
    </source>
</evidence>
<name>A0A4S8MYN8_DENBC</name>
<sequence>MSSTFYPCILCGTLTSLWCSRCQGTFYCCSEHLRIDWPRHRDQCIPVSQFAYPGPPEEEHITVTGILYPPDEARPRFVEIGLRQAPFKSAHDAPECPIPLLQPYFGDEHPQNLILAKGLNGIEIRFPLQIWYSPTAFQAMCPINRAIQHATGVPNINPWYGPIVVLKFRGSKKAGYTDAGTRDFTALLDYFLSETMDETPEQNP</sequence>
<accession>A0A4S8MYN8</accession>
<keyword evidence="8" id="KW-1185">Reference proteome</keyword>
<dbReference type="SUPFAM" id="SSF144232">
    <property type="entry name" value="HIT/MYND zinc finger-like"/>
    <property type="match status" value="1"/>
</dbReference>
<evidence type="ECO:0000259" key="6">
    <source>
        <dbReference type="PROSITE" id="PS50865"/>
    </source>
</evidence>
<evidence type="ECO:0000313" key="8">
    <source>
        <dbReference type="Proteomes" id="UP000297245"/>
    </source>
</evidence>
<evidence type="ECO:0000256" key="1">
    <source>
        <dbReference type="ARBA" id="ARBA00022723"/>
    </source>
</evidence>
<keyword evidence="3" id="KW-0862">Zinc</keyword>
<dbReference type="PROSITE" id="PS01360">
    <property type="entry name" value="ZF_MYND_1"/>
    <property type="match status" value="1"/>
</dbReference>
<proteinExistence type="predicted"/>
<dbReference type="EMBL" id="ML179035">
    <property type="protein sequence ID" value="THV08415.1"/>
    <property type="molecule type" value="Genomic_DNA"/>
</dbReference>
<evidence type="ECO:0000256" key="5">
    <source>
        <dbReference type="SAM" id="SignalP"/>
    </source>
</evidence>
<dbReference type="Pfam" id="PF01753">
    <property type="entry name" value="zf-MYND"/>
    <property type="match status" value="1"/>
</dbReference>
<gene>
    <name evidence="7" type="ORF">K435DRAFT_771924</name>
</gene>
<organism evidence="7 8">
    <name type="scientific">Dendrothele bispora (strain CBS 962.96)</name>
    <dbReference type="NCBI Taxonomy" id="1314807"/>
    <lineage>
        <taxon>Eukaryota</taxon>
        <taxon>Fungi</taxon>
        <taxon>Dikarya</taxon>
        <taxon>Basidiomycota</taxon>
        <taxon>Agaricomycotina</taxon>
        <taxon>Agaricomycetes</taxon>
        <taxon>Agaricomycetidae</taxon>
        <taxon>Agaricales</taxon>
        <taxon>Agaricales incertae sedis</taxon>
        <taxon>Dendrothele</taxon>
    </lineage>
</organism>
<evidence type="ECO:0000256" key="3">
    <source>
        <dbReference type="ARBA" id="ARBA00022833"/>
    </source>
</evidence>
<protein>
    <recommendedName>
        <fullName evidence="6">MYND-type domain-containing protein</fullName>
    </recommendedName>
</protein>
<keyword evidence="5" id="KW-0732">Signal</keyword>
<feature type="signal peptide" evidence="5">
    <location>
        <begin position="1"/>
        <end position="24"/>
    </location>
</feature>
<dbReference type="PROSITE" id="PS50865">
    <property type="entry name" value="ZF_MYND_2"/>
    <property type="match status" value="1"/>
</dbReference>
<reference evidence="7 8" key="1">
    <citation type="journal article" date="2019" name="Nat. Ecol. Evol.">
        <title>Megaphylogeny resolves global patterns of mushroom evolution.</title>
        <authorList>
            <person name="Varga T."/>
            <person name="Krizsan K."/>
            <person name="Foldi C."/>
            <person name="Dima B."/>
            <person name="Sanchez-Garcia M."/>
            <person name="Sanchez-Ramirez S."/>
            <person name="Szollosi G.J."/>
            <person name="Szarkandi J.G."/>
            <person name="Papp V."/>
            <person name="Albert L."/>
            <person name="Andreopoulos W."/>
            <person name="Angelini C."/>
            <person name="Antonin V."/>
            <person name="Barry K.W."/>
            <person name="Bougher N.L."/>
            <person name="Buchanan P."/>
            <person name="Buyck B."/>
            <person name="Bense V."/>
            <person name="Catcheside P."/>
            <person name="Chovatia M."/>
            <person name="Cooper J."/>
            <person name="Damon W."/>
            <person name="Desjardin D."/>
            <person name="Finy P."/>
            <person name="Geml J."/>
            <person name="Haridas S."/>
            <person name="Hughes K."/>
            <person name="Justo A."/>
            <person name="Karasinski D."/>
            <person name="Kautmanova I."/>
            <person name="Kiss B."/>
            <person name="Kocsube S."/>
            <person name="Kotiranta H."/>
            <person name="LaButti K.M."/>
            <person name="Lechner B.E."/>
            <person name="Liimatainen K."/>
            <person name="Lipzen A."/>
            <person name="Lukacs Z."/>
            <person name="Mihaltcheva S."/>
            <person name="Morgado L.N."/>
            <person name="Niskanen T."/>
            <person name="Noordeloos M.E."/>
            <person name="Ohm R.A."/>
            <person name="Ortiz-Santana B."/>
            <person name="Ovrebo C."/>
            <person name="Racz N."/>
            <person name="Riley R."/>
            <person name="Savchenko A."/>
            <person name="Shiryaev A."/>
            <person name="Soop K."/>
            <person name="Spirin V."/>
            <person name="Szebenyi C."/>
            <person name="Tomsovsky M."/>
            <person name="Tulloss R.E."/>
            <person name="Uehling J."/>
            <person name="Grigoriev I.V."/>
            <person name="Vagvolgyi C."/>
            <person name="Papp T."/>
            <person name="Martin F.M."/>
            <person name="Miettinen O."/>
            <person name="Hibbett D.S."/>
            <person name="Nagy L.G."/>
        </authorList>
    </citation>
    <scope>NUCLEOTIDE SEQUENCE [LARGE SCALE GENOMIC DNA]</scope>
    <source>
        <strain evidence="7 8">CBS 962.96</strain>
    </source>
</reference>
<evidence type="ECO:0000256" key="2">
    <source>
        <dbReference type="ARBA" id="ARBA00022771"/>
    </source>
</evidence>
<dbReference type="Proteomes" id="UP000297245">
    <property type="component" value="Unassembled WGS sequence"/>
</dbReference>
<feature type="domain" description="MYND-type" evidence="6">
    <location>
        <begin position="8"/>
        <end position="44"/>
    </location>
</feature>
<dbReference type="OrthoDB" id="437457at2759"/>
<dbReference type="InterPro" id="IPR002893">
    <property type="entry name" value="Znf_MYND"/>
</dbReference>
<keyword evidence="1" id="KW-0479">Metal-binding</keyword>
<dbReference type="GO" id="GO:0008270">
    <property type="term" value="F:zinc ion binding"/>
    <property type="evidence" value="ECO:0007669"/>
    <property type="project" value="UniProtKB-KW"/>
</dbReference>
<feature type="chain" id="PRO_5020186991" description="MYND-type domain-containing protein" evidence="5">
    <location>
        <begin position="25"/>
        <end position="204"/>
    </location>
</feature>
<keyword evidence="2 4" id="KW-0863">Zinc-finger</keyword>
<dbReference type="AlphaFoldDB" id="A0A4S8MYN8"/>
<evidence type="ECO:0000313" key="7">
    <source>
        <dbReference type="EMBL" id="THV08415.1"/>
    </source>
</evidence>
<dbReference type="Gene3D" id="6.10.140.2220">
    <property type="match status" value="1"/>
</dbReference>